<reference evidence="2 3" key="1">
    <citation type="submission" date="2016-10" db="EMBL/GenBank/DDBJ databases">
        <authorList>
            <person name="Varghese N."/>
            <person name="Submissions S."/>
        </authorList>
    </citation>
    <scope>NUCLEOTIDE SEQUENCE [LARGE SCALE GENOMIC DNA]</scope>
    <source>
        <strain evidence="2 3">BS2773</strain>
    </source>
</reference>
<organism evidence="2 3">
    <name type="scientific">Pseudomonas costantinii</name>
    <dbReference type="NCBI Taxonomy" id="168469"/>
    <lineage>
        <taxon>Bacteria</taxon>
        <taxon>Pseudomonadati</taxon>
        <taxon>Pseudomonadota</taxon>
        <taxon>Gammaproteobacteria</taxon>
        <taxon>Pseudomonadales</taxon>
        <taxon>Pseudomonadaceae</taxon>
        <taxon>Pseudomonas</taxon>
    </lineage>
</organism>
<dbReference type="PANTHER" id="PTHR37024:SF5">
    <property type="entry name" value="IMPA N-TERMINAL DOMAIN-CONTAINING PROTEIN"/>
    <property type="match status" value="1"/>
</dbReference>
<gene>
    <name evidence="2" type="ORF">SAMN04515675_5972</name>
</gene>
<protein>
    <submittedName>
        <fullName evidence="2">Type VI secretion system protein VasJ</fullName>
    </submittedName>
</protein>
<dbReference type="NCBIfam" id="TIGR03362">
    <property type="entry name" value="VI_chp_7"/>
    <property type="match status" value="1"/>
</dbReference>
<dbReference type="Pfam" id="PF06812">
    <property type="entry name" value="ImpA_N"/>
    <property type="match status" value="1"/>
</dbReference>
<dbReference type="Pfam" id="PF16989">
    <property type="entry name" value="T6SS_VasJ"/>
    <property type="match status" value="1"/>
</dbReference>
<feature type="domain" description="ImpA N-terminal" evidence="1">
    <location>
        <begin position="50"/>
        <end position="154"/>
    </location>
</feature>
<keyword evidence="3" id="KW-1185">Reference proteome</keyword>
<proteinExistence type="predicted"/>
<accession>A0A1H5JIK7</accession>
<evidence type="ECO:0000313" key="2">
    <source>
        <dbReference type="EMBL" id="SEE51478.1"/>
    </source>
</evidence>
<dbReference type="InterPro" id="IPR010657">
    <property type="entry name" value="ImpA_N"/>
</dbReference>
<sequence>MLNGILMRCFNIDKFADSALISCVWPRMVYSDKLYAYYLELARLPCLSGEFAGCDMRFSSEYETLESELGKAQSIHGASLPDWQKVSEISEQLLREHSKDMRVAVWMAWALYQRDSFPGLLAGLGVLLHLCEHHWAIVYPTKSRTRGAAFGWLVLRLDLLFAQNLSLADQLPLFQALLEHLVRLDELWGERLGDDAPLLLPIRRQLSERLVLATKGGPEPGGVAGVIAQVKLATTQLLKPEQPVNNEKDAHKLLRVLQEQARPLCAWWLRQSVTDLRALRLNRTLAWLTLINYPDANSERVTALRAPTADKLKRYQDRFTQGQYADLLLELEAGLAGALFWFDGLRLAWECLEALQADLAMTELEINFALLLQRLPSLPEFRFDDGTPFADPATCDWIALHVARHLHKTEPSSVVVDAVTEPWEAALQAGMSSFRKDGLKAAVAALKQGLHAARSDRARFHWRLALARLCVRAGKHELGKIQLEQLDLELQQAGLDRWEPQLALQVARLLYRCYDLLPQDHAMRERKEVTHRRLCHFDLEAVLE</sequence>
<dbReference type="Proteomes" id="UP000182179">
    <property type="component" value="Unassembled WGS sequence"/>
</dbReference>
<dbReference type="PANTHER" id="PTHR37024">
    <property type="entry name" value="TYPE VI SECRETION SYSTEM DUF2094 AND IMPA-RELATED DOMAIN PROTEIN"/>
    <property type="match status" value="1"/>
</dbReference>
<evidence type="ECO:0000259" key="1">
    <source>
        <dbReference type="Pfam" id="PF06812"/>
    </source>
</evidence>
<dbReference type="EMBL" id="FNTS01000002">
    <property type="protein sequence ID" value="SEE51478.1"/>
    <property type="molecule type" value="Genomic_DNA"/>
</dbReference>
<dbReference type="InterPro" id="IPR017739">
    <property type="entry name" value="T6SS-assoc_VCA0119"/>
</dbReference>
<name>A0A1H5JIK7_9PSED</name>
<evidence type="ECO:0000313" key="3">
    <source>
        <dbReference type="Proteomes" id="UP000182179"/>
    </source>
</evidence>
<comment type="caution">
    <text evidence="2">The sequence shown here is derived from an EMBL/GenBank/DDBJ whole genome shotgun (WGS) entry which is preliminary data.</text>
</comment>